<feature type="binding site" evidence="7">
    <location>
        <position position="40"/>
    </location>
    <ligand>
        <name>Zn(2+)</name>
        <dbReference type="ChEBI" id="CHEBI:29105"/>
        <label>1</label>
    </ligand>
</feature>
<evidence type="ECO:0000313" key="12">
    <source>
        <dbReference type="Proteomes" id="UP000277928"/>
    </source>
</evidence>
<feature type="binding site" evidence="7">
    <location>
        <position position="45"/>
    </location>
    <ligand>
        <name>Ca(2+)</name>
        <dbReference type="ChEBI" id="CHEBI:29108"/>
        <label>3</label>
    </ligand>
</feature>
<protein>
    <recommendedName>
        <fullName evidence="10">Peptidase metallopeptidase domain-containing protein</fullName>
    </recommendedName>
</protein>
<feature type="binding site" evidence="7">
    <location>
        <position position="68"/>
    </location>
    <ligand>
        <name>Ca(2+)</name>
        <dbReference type="ChEBI" id="CHEBI:29108"/>
        <label>3</label>
    </ligand>
</feature>
<keyword evidence="5 7" id="KW-0862">Zinc</keyword>
<keyword evidence="3 7" id="KW-0479">Metal-binding</keyword>
<feature type="transmembrane region" description="Helical" evidence="9">
    <location>
        <begin position="269"/>
        <end position="296"/>
    </location>
</feature>
<keyword evidence="9" id="KW-0472">Membrane</keyword>
<dbReference type="InterPro" id="IPR001818">
    <property type="entry name" value="Pept_M10_metallopeptidase"/>
</dbReference>
<feature type="compositionally biased region" description="Polar residues" evidence="8">
    <location>
        <begin position="310"/>
        <end position="328"/>
    </location>
</feature>
<sequence>MRDVIRRAFDVWSTVTQLNFTEVPRNGNIRIDFVRGEHGDGFAFDGPGMILAHALLPPHGLIHFDADERWTTMIVTEHSRYDMVDLLPPAIHEIGHALGLEHSDEKGSIMSSIYHYPSIDADGQYYISMRLFPIIISIIALKTCAQYRVRINVSSHELKRLLRKHVSRSDLMECVSKQAYYDAKQHYVAIISLNITCDKLLFKALRRAKVKPDNLKMQIVNSPEGFEYMLREVQTICTVTIIEESITATWFFFDCSKIAEIRERKTETVWIMVTVAIIATVLTVCVTISAFCYLTFRRNRWKHPQKRDGSTNGQTSEKNAANSRNVLGNSNNTTSPSSSMKGTFSDVSPTNSIESNQSTNFSFGRMKKIKKADG</sequence>
<evidence type="ECO:0000259" key="10">
    <source>
        <dbReference type="SMART" id="SM00235"/>
    </source>
</evidence>
<feature type="binding site" evidence="7">
    <location>
        <position position="63"/>
    </location>
    <ligand>
        <name>Zn(2+)</name>
        <dbReference type="ChEBI" id="CHEBI:29105"/>
        <label>1</label>
    </ligand>
</feature>
<dbReference type="PRINTS" id="PR00138">
    <property type="entry name" value="MATRIXIN"/>
</dbReference>
<feature type="binding site" evidence="7">
    <location>
        <position position="53"/>
    </location>
    <ligand>
        <name>Zn(2+)</name>
        <dbReference type="ChEBI" id="CHEBI:29105"/>
        <label>1</label>
    </ligand>
</feature>
<dbReference type="Gene3D" id="3.40.390.10">
    <property type="entry name" value="Collagenase (Catalytic Domain)"/>
    <property type="match status" value="1"/>
</dbReference>
<dbReference type="InterPro" id="IPR024079">
    <property type="entry name" value="MetalloPept_cat_dom_sf"/>
</dbReference>
<comment type="similarity">
    <text evidence="1">Belongs to the peptidase M10A family.</text>
</comment>
<dbReference type="InterPro" id="IPR033739">
    <property type="entry name" value="M10A_MMP"/>
</dbReference>
<feature type="active site" evidence="6">
    <location>
        <position position="93"/>
    </location>
</feature>
<keyword evidence="7" id="KW-0106">Calcium</keyword>
<evidence type="ECO:0000256" key="8">
    <source>
        <dbReference type="SAM" id="MobiDB-lite"/>
    </source>
</evidence>
<dbReference type="GO" id="GO:0006508">
    <property type="term" value="P:proteolysis"/>
    <property type="evidence" value="ECO:0007669"/>
    <property type="project" value="UniProtKB-KW"/>
</dbReference>
<evidence type="ECO:0000256" key="1">
    <source>
        <dbReference type="ARBA" id="ARBA00010370"/>
    </source>
</evidence>
<feature type="binding site" evidence="7">
    <location>
        <position position="96"/>
    </location>
    <ligand>
        <name>Zn(2+)</name>
        <dbReference type="ChEBI" id="CHEBI:29105"/>
        <label>2</label>
        <note>catalytic</note>
    </ligand>
</feature>
<accession>A0A3P6U611</accession>
<feature type="binding site" evidence="7">
    <location>
        <position position="65"/>
    </location>
    <ligand>
        <name>Ca(2+)</name>
        <dbReference type="ChEBI" id="CHEBI:29108"/>
        <label>3</label>
    </ligand>
</feature>
<keyword evidence="2" id="KW-0645">Protease</keyword>
<feature type="binding site" evidence="7">
    <location>
        <position position="110"/>
    </location>
    <ligand>
        <name>Zn(2+)</name>
        <dbReference type="ChEBI" id="CHEBI:29105"/>
        <label>2</label>
        <note>catalytic</note>
    </ligand>
</feature>
<dbReference type="PANTHER" id="PTHR10201:SF294">
    <property type="entry name" value="MATRIX METALLOPROTEINASE 16"/>
    <property type="match status" value="1"/>
</dbReference>
<dbReference type="STRING" id="42156.A0A3P6U611"/>
<feature type="binding site" evidence="7">
    <location>
        <position position="46"/>
    </location>
    <ligand>
        <name>Ca(2+)</name>
        <dbReference type="ChEBI" id="CHEBI:29108"/>
        <label>3</label>
    </ligand>
</feature>
<dbReference type="AlphaFoldDB" id="A0A3P6U611"/>
<feature type="compositionally biased region" description="Low complexity" evidence="8">
    <location>
        <begin position="329"/>
        <end position="339"/>
    </location>
</feature>
<comment type="cofactor">
    <cofactor evidence="7">
        <name>Zn(2+)</name>
        <dbReference type="ChEBI" id="CHEBI:29105"/>
    </cofactor>
    <text evidence="7">Binds 2 Zn(2+) ions per subunit.</text>
</comment>
<feature type="region of interest" description="Disordered" evidence="8">
    <location>
        <begin position="303"/>
        <end position="359"/>
    </location>
</feature>
<keyword evidence="12" id="KW-1185">Reference proteome</keyword>
<dbReference type="CDD" id="cd04278">
    <property type="entry name" value="ZnMc_MMP"/>
    <property type="match status" value="1"/>
</dbReference>
<reference evidence="11 12" key="1">
    <citation type="submission" date="2018-08" db="EMBL/GenBank/DDBJ databases">
        <authorList>
            <person name="Laetsch R D."/>
            <person name="Stevens L."/>
            <person name="Kumar S."/>
            <person name="Blaxter L. M."/>
        </authorList>
    </citation>
    <scope>NUCLEOTIDE SEQUENCE [LARGE SCALE GENOMIC DNA]</scope>
</reference>
<feature type="binding site" evidence="7">
    <location>
        <position position="68"/>
    </location>
    <ligand>
        <name>Ca(2+)</name>
        <dbReference type="ChEBI" id="CHEBI:29108"/>
        <label>1</label>
    </ligand>
</feature>
<evidence type="ECO:0000313" key="11">
    <source>
        <dbReference type="EMBL" id="VDK86640.1"/>
    </source>
</evidence>
<evidence type="ECO:0000256" key="4">
    <source>
        <dbReference type="ARBA" id="ARBA00022801"/>
    </source>
</evidence>
<organism evidence="11 12">
    <name type="scientific">Litomosoides sigmodontis</name>
    <name type="common">Filarial nematode worm</name>
    <dbReference type="NCBI Taxonomy" id="42156"/>
    <lineage>
        <taxon>Eukaryota</taxon>
        <taxon>Metazoa</taxon>
        <taxon>Ecdysozoa</taxon>
        <taxon>Nematoda</taxon>
        <taxon>Chromadorea</taxon>
        <taxon>Rhabditida</taxon>
        <taxon>Spirurina</taxon>
        <taxon>Spiruromorpha</taxon>
        <taxon>Filarioidea</taxon>
        <taxon>Onchocercidae</taxon>
        <taxon>Litomosoides</taxon>
    </lineage>
</organism>
<dbReference type="OrthoDB" id="406838at2759"/>
<keyword evidence="9" id="KW-0812">Transmembrane</keyword>
<feature type="domain" description="Peptidase metallopeptidase" evidence="10">
    <location>
        <begin position="2"/>
        <end position="129"/>
    </location>
</feature>
<evidence type="ECO:0000256" key="6">
    <source>
        <dbReference type="PIRSR" id="PIRSR621190-1"/>
    </source>
</evidence>
<evidence type="ECO:0000256" key="5">
    <source>
        <dbReference type="ARBA" id="ARBA00022833"/>
    </source>
</evidence>
<comment type="cofactor">
    <cofactor evidence="7">
        <name>Ca(2+)</name>
        <dbReference type="ChEBI" id="CHEBI:29108"/>
    </cofactor>
    <text evidence="7">Can bind about 5 Ca(2+) ions per subunit.</text>
</comment>
<dbReference type="Pfam" id="PF00413">
    <property type="entry name" value="Peptidase_M10"/>
    <property type="match status" value="1"/>
</dbReference>
<dbReference type="GO" id="GO:0008270">
    <property type="term" value="F:zinc ion binding"/>
    <property type="evidence" value="ECO:0007669"/>
    <property type="project" value="InterPro"/>
</dbReference>
<proteinExistence type="inferred from homology"/>
<feature type="binding site" evidence="7">
    <location>
        <position position="92"/>
    </location>
    <ligand>
        <name>Zn(2+)</name>
        <dbReference type="ChEBI" id="CHEBI:29105"/>
        <label>2</label>
        <note>catalytic</note>
    </ligand>
</feature>
<dbReference type="InterPro" id="IPR021190">
    <property type="entry name" value="Pept_M10A"/>
</dbReference>
<evidence type="ECO:0000256" key="7">
    <source>
        <dbReference type="PIRSR" id="PIRSR621190-2"/>
    </source>
</evidence>
<dbReference type="InterPro" id="IPR006026">
    <property type="entry name" value="Peptidase_Metallo"/>
</dbReference>
<feature type="binding site" evidence="7">
    <location>
        <position position="38"/>
    </location>
    <ligand>
        <name>Zn(2+)</name>
        <dbReference type="ChEBI" id="CHEBI:29105"/>
        <label>1</label>
    </ligand>
</feature>
<dbReference type="GO" id="GO:0004222">
    <property type="term" value="F:metalloendopeptidase activity"/>
    <property type="evidence" value="ECO:0007669"/>
    <property type="project" value="InterPro"/>
</dbReference>
<feature type="compositionally biased region" description="Polar residues" evidence="8">
    <location>
        <begin position="340"/>
        <end position="359"/>
    </location>
</feature>
<gene>
    <name evidence="11" type="ORF">NLS_LOCUS7733</name>
</gene>
<dbReference type="Proteomes" id="UP000277928">
    <property type="component" value="Unassembled WGS sequence"/>
</dbReference>
<feature type="binding site" evidence="7">
    <location>
        <position position="102"/>
    </location>
    <ligand>
        <name>Zn(2+)</name>
        <dbReference type="ChEBI" id="CHEBI:29105"/>
        <label>2</label>
        <note>catalytic</note>
    </ligand>
</feature>
<evidence type="ECO:0000256" key="2">
    <source>
        <dbReference type="ARBA" id="ARBA00022670"/>
    </source>
</evidence>
<dbReference type="GO" id="GO:0031012">
    <property type="term" value="C:extracellular matrix"/>
    <property type="evidence" value="ECO:0007669"/>
    <property type="project" value="InterPro"/>
</dbReference>
<dbReference type="PANTHER" id="PTHR10201">
    <property type="entry name" value="MATRIX METALLOPROTEINASE"/>
    <property type="match status" value="1"/>
</dbReference>
<dbReference type="SUPFAM" id="SSF55486">
    <property type="entry name" value="Metalloproteases ('zincins'), catalytic domain"/>
    <property type="match status" value="1"/>
</dbReference>
<keyword evidence="4" id="KW-0378">Hydrolase</keyword>
<keyword evidence="9" id="KW-1133">Transmembrane helix</keyword>
<dbReference type="SMART" id="SM00235">
    <property type="entry name" value="ZnMc"/>
    <property type="match status" value="1"/>
</dbReference>
<evidence type="ECO:0000256" key="3">
    <source>
        <dbReference type="ARBA" id="ARBA00022723"/>
    </source>
</evidence>
<evidence type="ECO:0000256" key="9">
    <source>
        <dbReference type="SAM" id="Phobius"/>
    </source>
</evidence>
<dbReference type="EMBL" id="UYRX01000847">
    <property type="protein sequence ID" value="VDK86640.1"/>
    <property type="molecule type" value="Genomic_DNA"/>
</dbReference>
<dbReference type="GO" id="GO:0005615">
    <property type="term" value="C:extracellular space"/>
    <property type="evidence" value="ECO:0007669"/>
    <property type="project" value="TreeGrafter"/>
</dbReference>
<name>A0A3P6U611_LITSI</name>
<dbReference type="GO" id="GO:0030198">
    <property type="term" value="P:extracellular matrix organization"/>
    <property type="evidence" value="ECO:0007669"/>
    <property type="project" value="TreeGrafter"/>
</dbReference>
<dbReference type="GO" id="GO:0030574">
    <property type="term" value="P:collagen catabolic process"/>
    <property type="evidence" value="ECO:0007669"/>
    <property type="project" value="TreeGrafter"/>
</dbReference>